<name>A0A6A4NHR2_LUPAL</name>
<protein>
    <submittedName>
        <fullName evidence="3">Putative F-box domain-containing protein</fullName>
    </submittedName>
</protein>
<keyword evidence="4" id="KW-1185">Reference proteome</keyword>
<dbReference type="PROSITE" id="PS50181">
    <property type="entry name" value="FBOX"/>
    <property type="match status" value="1"/>
</dbReference>
<feature type="signal peptide" evidence="1">
    <location>
        <begin position="1"/>
        <end position="20"/>
    </location>
</feature>
<dbReference type="InterPro" id="IPR001810">
    <property type="entry name" value="F-box_dom"/>
</dbReference>
<dbReference type="SUPFAM" id="SSF81383">
    <property type="entry name" value="F-box domain"/>
    <property type="match status" value="1"/>
</dbReference>
<dbReference type="Proteomes" id="UP000447434">
    <property type="component" value="Chromosome 20"/>
</dbReference>
<dbReference type="Gene3D" id="1.20.1280.50">
    <property type="match status" value="1"/>
</dbReference>
<organism evidence="3 4">
    <name type="scientific">Lupinus albus</name>
    <name type="common">White lupine</name>
    <name type="synonym">Lupinus termis</name>
    <dbReference type="NCBI Taxonomy" id="3870"/>
    <lineage>
        <taxon>Eukaryota</taxon>
        <taxon>Viridiplantae</taxon>
        <taxon>Streptophyta</taxon>
        <taxon>Embryophyta</taxon>
        <taxon>Tracheophyta</taxon>
        <taxon>Spermatophyta</taxon>
        <taxon>Magnoliopsida</taxon>
        <taxon>eudicotyledons</taxon>
        <taxon>Gunneridae</taxon>
        <taxon>Pentapetalae</taxon>
        <taxon>rosids</taxon>
        <taxon>fabids</taxon>
        <taxon>Fabales</taxon>
        <taxon>Fabaceae</taxon>
        <taxon>Papilionoideae</taxon>
        <taxon>50 kb inversion clade</taxon>
        <taxon>genistoids sensu lato</taxon>
        <taxon>core genistoids</taxon>
        <taxon>Genisteae</taxon>
        <taxon>Lupinus</taxon>
    </lineage>
</organism>
<evidence type="ECO:0000259" key="2">
    <source>
        <dbReference type="PROSITE" id="PS50181"/>
    </source>
</evidence>
<comment type="caution">
    <text evidence="3">The sequence shown here is derived from an EMBL/GenBank/DDBJ whole genome shotgun (WGS) entry which is preliminary data.</text>
</comment>
<proteinExistence type="predicted"/>
<evidence type="ECO:0000313" key="4">
    <source>
        <dbReference type="Proteomes" id="UP000447434"/>
    </source>
</evidence>
<keyword evidence="1" id="KW-0732">Signal</keyword>
<evidence type="ECO:0000256" key="1">
    <source>
        <dbReference type="SAM" id="SignalP"/>
    </source>
</evidence>
<dbReference type="PANTHER" id="PTHR45463">
    <property type="entry name" value="OS09G0392200 PROTEIN"/>
    <property type="match status" value="1"/>
</dbReference>
<dbReference type="OrthoDB" id="784120at2759"/>
<gene>
    <name evidence="3" type="ORF">Lalb_Chr20g0121241</name>
</gene>
<dbReference type="PANTHER" id="PTHR45463:SF8">
    <property type="entry name" value="OS09G0392200 PROTEIN"/>
    <property type="match status" value="1"/>
</dbReference>
<feature type="chain" id="PRO_5025633780" evidence="1">
    <location>
        <begin position="21"/>
        <end position="337"/>
    </location>
</feature>
<dbReference type="InterPro" id="IPR036047">
    <property type="entry name" value="F-box-like_dom_sf"/>
</dbReference>
<dbReference type="Pfam" id="PF00646">
    <property type="entry name" value="F-box"/>
    <property type="match status" value="1"/>
</dbReference>
<dbReference type="Pfam" id="PF03478">
    <property type="entry name" value="Beta-prop_KIB1-4"/>
    <property type="match status" value="1"/>
</dbReference>
<dbReference type="AlphaFoldDB" id="A0A6A4NHR2"/>
<accession>A0A6A4NHR2</accession>
<sequence length="337" mass="38852">MFVNFLFLLYLLTLFAYSSMDQIEMSEADSNKYEMTWKLQWSTLPHDLLSQIIDRLGLIEFLSFHGVCKDWRMASTKSSPEEYSRDLWFLTYGEGSNCSLLSSNQDKLYNIDLPELDGATCLASYKGWLLLFWNGSLFFFNPFSRAKIDVPNCPITELSDHVAAFSCVPTSQNCIIAVITRTSDEELELHMLSKGSKQWSKCNFSCDKPNLNTINGAMFHNGEFNFLDRFDGLVTFDACKSKGWNSYRLVKNDRSVKNVLDYYIQRDLFLAKDIKRKMELEDDVSITTCGTFYLRGKHNILVPGEIIEAEEGSESSNNLKGVWIQPRYFHIDPNQSW</sequence>
<reference evidence="4" key="1">
    <citation type="journal article" date="2020" name="Nat. Commun.">
        <title>Genome sequence of the cluster root forming white lupin.</title>
        <authorList>
            <person name="Hufnagel B."/>
            <person name="Marques A."/>
            <person name="Soriano A."/>
            <person name="Marques L."/>
            <person name="Divol F."/>
            <person name="Doumas P."/>
            <person name="Sallet E."/>
            <person name="Mancinotti D."/>
            <person name="Carrere S."/>
            <person name="Marande W."/>
            <person name="Arribat S."/>
            <person name="Keller J."/>
            <person name="Huneau C."/>
            <person name="Blein T."/>
            <person name="Aime D."/>
            <person name="Laguerre M."/>
            <person name="Taylor J."/>
            <person name="Schubert V."/>
            <person name="Nelson M."/>
            <person name="Geu-Flores F."/>
            <person name="Crespi M."/>
            <person name="Gallardo-Guerrero K."/>
            <person name="Delaux P.-M."/>
            <person name="Salse J."/>
            <person name="Berges H."/>
            <person name="Guyot R."/>
            <person name="Gouzy J."/>
            <person name="Peret B."/>
        </authorList>
    </citation>
    <scope>NUCLEOTIDE SEQUENCE [LARGE SCALE GENOMIC DNA]</scope>
    <source>
        <strain evidence="4">cv. Amiga</strain>
    </source>
</reference>
<dbReference type="InterPro" id="IPR005174">
    <property type="entry name" value="KIB1-4_b-propeller"/>
</dbReference>
<dbReference type="EMBL" id="WOCE01000020">
    <property type="protein sequence ID" value="KAE9591673.1"/>
    <property type="molecule type" value="Genomic_DNA"/>
</dbReference>
<feature type="domain" description="F-box" evidence="2">
    <location>
        <begin position="38"/>
        <end position="87"/>
    </location>
</feature>
<dbReference type="SMART" id="SM00256">
    <property type="entry name" value="FBOX"/>
    <property type="match status" value="1"/>
</dbReference>
<evidence type="ECO:0000313" key="3">
    <source>
        <dbReference type="EMBL" id="KAE9591673.1"/>
    </source>
</evidence>